<evidence type="ECO:0000313" key="8">
    <source>
        <dbReference type="Proteomes" id="UP000184295"/>
    </source>
</evidence>
<proteinExistence type="predicted"/>
<dbReference type="RefSeq" id="WP_072791901.1">
    <property type="nucleotide sequence ID" value="NZ_FQUL01000036.1"/>
</dbReference>
<dbReference type="Proteomes" id="UP000184295">
    <property type="component" value="Unassembled WGS sequence"/>
</dbReference>
<dbReference type="PANTHER" id="PTHR33823:SF4">
    <property type="entry name" value="GENERAL STRESS PROTEIN 16O"/>
    <property type="match status" value="1"/>
</dbReference>
<accession>A0A1M4XAS6</accession>
<dbReference type="EMBL" id="FQUL01000036">
    <property type="protein sequence ID" value="SHE90629.1"/>
    <property type="molecule type" value="Genomic_DNA"/>
</dbReference>
<dbReference type="Gene3D" id="1.20.120.910">
    <property type="entry name" value="DksA, coiled-coil domain"/>
    <property type="match status" value="1"/>
</dbReference>
<organism evidence="7 8">
    <name type="scientific">Ferrithrix thermotolerans DSM 19514</name>
    <dbReference type="NCBI Taxonomy" id="1121881"/>
    <lineage>
        <taxon>Bacteria</taxon>
        <taxon>Bacillati</taxon>
        <taxon>Actinomycetota</taxon>
        <taxon>Acidimicrobiia</taxon>
        <taxon>Acidimicrobiales</taxon>
        <taxon>Acidimicrobiaceae</taxon>
        <taxon>Ferrithrix</taxon>
    </lineage>
</organism>
<evidence type="ECO:0000256" key="4">
    <source>
        <dbReference type="PROSITE-ProRule" id="PRU00510"/>
    </source>
</evidence>
<keyword evidence="2" id="KW-0863">Zinc-finger</keyword>
<dbReference type="PANTHER" id="PTHR33823">
    <property type="entry name" value="RNA POLYMERASE-BINDING TRANSCRIPTION FACTOR DKSA-RELATED"/>
    <property type="match status" value="1"/>
</dbReference>
<dbReference type="InterPro" id="IPR020458">
    <property type="entry name" value="Znf_DskA_TraR_CS"/>
</dbReference>
<dbReference type="PROSITE" id="PS01102">
    <property type="entry name" value="ZF_DKSA_1"/>
    <property type="match status" value="1"/>
</dbReference>
<keyword evidence="8" id="KW-1185">Reference proteome</keyword>
<reference evidence="8" key="1">
    <citation type="submission" date="2016-11" db="EMBL/GenBank/DDBJ databases">
        <authorList>
            <person name="Varghese N."/>
            <person name="Submissions S."/>
        </authorList>
    </citation>
    <scope>NUCLEOTIDE SEQUENCE [LARGE SCALE GENOMIC DNA]</scope>
    <source>
        <strain evidence="8">DSM 19514</strain>
    </source>
</reference>
<keyword evidence="5" id="KW-0175">Coiled coil</keyword>
<feature type="zinc finger region" description="dksA C4-type" evidence="4">
    <location>
        <begin position="85"/>
        <end position="109"/>
    </location>
</feature>
<evidence type="ECO:0000313" key="7">
    <source>
        <dbReference type="EMBL" id="SHE90629.1"/>
    </source>
</evidence>
<evidence type="ECO:0000256" key="1">
    <source>
        <dbReference type="ARBA" id="ARBA00022723"/>
    </source>
</evidence>
<evidence type="ECO:0000256" key="2">
    <source>
        <dbReference type="ARBA" id="ARBA00022771"/>
    </source>
</evidence>
<dbReference type="GO" id="GO:0008270">
    <property type="term" value="F:zinc ion binding"/>
    <property type="evidence" value="ECO:0007669"/>
    <property type="project" value="UniProtKB-KW"/>
</dbReference>
<dbReference type="AlphaFoldDB" id="A0A1M4XAS6"/>
<dbReference type="OrthoDB" id="1121111at2"/>
<evidence type="ECO:0000259" key="6">
    <source>
        <dbReference type="Pfam" id="PF01258"/>
    </source>
</evidence>
<sequence length="117" mass="12904">MADREALLATLVQELSIERERLREQLDGLGSASLATGEFDSNFADSSQVTAERGELEALRSSLEEQIKDVERALSKVPEGRFGVCELCSNEIAEERLEAMPTARYCIVCANTKSGHR</sequence>
<dbReference type="PROSITE" id="PS51128">
    <property type="entry name" value="ZF_DKSA_2"/>
    <property type="match status" value="1"/>
</dbReference>
<feature type="domain" description="Zinc finger DksA/TraR C4-type" evidence="6">
    <location>
        <begin position="80"/>
        <end position="112"/>
    </location>
</feature>
<gene>
    <name evidence="7" type="ORF">SAMN02745225_01961</name>
</gene>
<name>A0A1M4XAS6_9ACTN</name>
<evidence type="ECO:0000256" key="5">
    <source>
        <dbReference type="SAM" id="Coils"/>
    </source>
</evidence>
<keyword evidence="3" id="KW-0862">Zinc</keyword>
<dbReference type="Pfam" id="PF01258">
    <property type="entry name" value="zf-dskA_traR"/>
    <property type="match status" value="1"/>
</dbReference>
<dbReference type="STRING" id="1121881.SAMN02745225_01961"/>
<dbReference type="SUPFAM" id="SSF57716">
    <property type="entry name" value="Glucocorticoid receptor-like (DNA-binding domain)"/>
    <property type="match status" value="1"/>
</dbReference>
<keyword evidence="1" id="KW-0479">Metal-binding</keyword>
<feature type="coiled-coil region" evidence="5">
    <location>
        <begin position="12"/>
        <end position="76"/>
    </location>
</feature>
<evidence type="ECO:0000256" key="3">
    <source>
        <dbReference type="ARBA" id="ARBA00022833"/>
    </source>
</evidence>
<dbReference type="InterPro" id="IPR000962">
    <property type="entry name" value="Znf_DskA_TraR"/>
</dbReference>
<protein>
    <submittedName>
        <fullName evidence="7">Transcriptional regulator, TraR/DksA family</fullName>
    </submittedName>
</protein>